<evidence type="ECO:0000313" key="6">
    <source>
        <dbReference type="Proteomes" id="UP001530377"/>
    </source>
</evidence>
<dbReference type="EMBL" id="JALLPB020000086">
    <property type="protein sequence ID" value="KAL3821743.1"/>
    <property type="molecule type" value="Genomic_DNA"/>
</dbReference>
<keyword evidence="2" id="KW-0378">Hydrolase</keyword>
<dbReference type="PANTHER" id="PTHR43046">
    <property type="entry name" value="GDP-MANNOSE MANNOSYL HYDROLASE"/>
    <property type="match status" value="1"/>
</dbReference>
<feature type="compositionally biased region" description="Polar residues" evidence="3">
    <location>
        <begin position="27"/>
        <end position="38"/>
    </location>
</feature>
<accession>A0ABD3SBN5</accession>
<dbReference type="AlphaFoldDB" id="A0ABD3SBN5"/>
<proteinExistence type="predicted"/>
<comment type="caution">
    <text evidence="5">The sequence shown here is derived from an EMBL/GenBank/DDBJ whole genome shotgun (WGS) entry which is preliminary data.</text>
</comment>
<dbReference type="Proteomes" id="UP001530377">
    <property type="component" value="Unassembled WGS sequence"/>
</dbReference>
<gene>
    <name evidence="5" type="ORF">ACHAXA_008479</name>
</gene>
<sequence>MVLGGIISSARGSSSLNVNRLRRIKSASPTGGVMNTSKGVFDMTSSSSSSSSSSSGPTVTDDDGRRWRPCAAAAVLNSKNEMLVGERLGRPGSWQAPQGGINADESVVDAAARELYEEVGLEIGRDILLEEGGGGGPNIVKCRYETEGTGSWLEREGYAGQELRWIVFRCASSMLEIDPVFACDLSGMNGEGPEFASVKWESLDYVVDNVWEGKVVPYRMLKERCVPFVTTRWEGRCANLDLGGWWSRDGTRSVGVVEALVARGLTSEDARRKASEPYVQSWRRHESCRGDWIVATYHDDDAGDNDRPRRELHYPIGEFLESYEGTSTIFGSSGSDGGGGGVVKRRCFYLAESDADDGIAHVTVSETPLGREESLRYVKNGELVLRRTFWRVIAATGTPSSYETDGVVSTEVFVKSQTKI</sequence>
<feature type="domain" description="Nudix hydrolase" evidence="4">
    <location>
        <begin position="66"/>
        <end position="223"/>
    </location>
</feature>
<name>A0ABD3SBN5_9STRA</name>
<evidence type="ECO:0000313" key="5">
    <source>
        <dbReference type="EMBL" id="KAL3821743.1"/>
    </source>
</evidence>
<dbReference type="Pfam" id="PF00293">
    <property type="entry name" value="NUDIX"/>
    <property type="match status" value="1"/>
</dbReference>
<protein>
    <recommendedName>
        <fullName evidence="4">Nudix hydrolase domain-containing protein</fullName>
    </recommendedName>
</protein>
<feature type="compositionally biased region" description="Low complexity" evidence="3">
    <location>
        <begin position="45"/>
        <end position="55"/>
    </location>
</feature>
<evidence type="ECO:0000256" key="3">
    <source>
        <dbReference type="SAM" id="MobiDB-lite"/>
    </source>
</evidence>
<dbReference type="InterPro" id="IPR020084">
    <property type="entry name" value="NUDIX_hydrolase_CS"/>
</dbReference>
<feature type="region of interest" description="Disordered" evidence="3">
    <location>
        <begin position="27"/>
        <end position="66"/>
    </location>
</feature>
<dbReference type="PANTHER" id="PTHR43046:SF14">
    <property type="entry name" value="MUTT_NUDIX FAMILY PROTEIN"/>
    <property type="match status" value="1"/>
</dbReference>
<dbReference type="GO" id="GO:0016787">
    <property type="term" value="F:hydrolase activity"/>
    <property type="evidence" value="ECO:0007669"/>
    <property type="project" value="UniProtKB-KW"/>
</dbReference>
<evidence type="ECO:0000256" key="1">
    <source>
        <dbReference type="ARBA" id="ARBA00001946"/>
    </source>
</evidence>
<dbReference type="Gene3D" id="3.90.79.10">
    <property type="entry name" value="Nucleoside Triphosphate Pyrophosphohydrolase"/>
    <property type="match status" value="1"/>
</dbReference>
<evidence type="ECO:0000256" key="2">
    <source>
        <dbReference type="ARBA" id="ARBA00022801"/>
    </source>
</evidence>
<dbReference type="InterPro" id="IPR015797">
    <property type="entry name" value="NUDIX_hydrolase-like_dom_sf"/>
</dbReference>
<evidence type="ECO:0000259" key="4">
    <source>
        <dbReference type="PROSITE" id="PS51462"/>
    </source>
</evidence>
<reference evidence="5 6" key="1">
    <citation type="submission" date="2024-10" db="EMBL/GenBank/DDBJ databases">
        <title>Updated reference genomes for cyclostephanoid diatoms.</title>
        <authorList>
            <person name="Roberts W.R."/>
            <person name="Alverson A.J."/>
        </authorList>
    </citation>
    <scope>NUCLEOTIDE SEQUENCE [LARGE SCALE GENOMIC DNA]</scope>
    <source>
        <strain evidence="5 6">AJA228-03</strain>
    </source>
</reference>
<dbReference type="PROSITE" id="PS00893">
    <property type="entry name" value="NUDIX_BOX"/>
    <property type="match status" value="1"/>
</dbReference>
<dbReference type="SUPFAM" id="SSF55811">
    <property type="entry name" value="Nudix"/>
    <property type="match status" value="1"/>
</dbReference>
<dbReference type="InterPro" id="IPR000086">
    <property type="entry name" value="NUDIX_hydrolase_dom"/>
</dbReference>
<comment type="cofactor">
    <cofactor evidence="1">
        <name>Mg(2+)</name>
        <dbReference type="ChEBI" id="CHEBI:18420"/>
    </cofactor>
</comment>
<organism evidence="5 6">
    <name type="scientific">Cyclostephanos tholiformis</name>
    <dbReference type="NCBI Taxonomy" id="382380"/>
    <lineage>
        <taxon>Eukaryota</taxon>
        <taxon>Sar</taxon>
        <taxon>Stramenopiles</taxon>
        <taxon>Ochrophyta</taxon>
        <taxon>Bacillariophyta</taxon>
        <taxon>Coscinodiscophyceae</taxon>
        <taxon>Thalassiosirophycidae</taxon>
        <taxon>Stephanodiscales</taxon>
        <taxon>Stephanodiscaceae</taxon>
        <taxon>Cyclostephanos</taxon>
    </lineage>
</organism>
<keyword evidence="6" id="KW-1185">Reference proteome</keyword>
<dbReference type="PROSITE" id="PS51462">
    <property type="entry name" value="NUDIX"/>
    <property type="match status" value="1"/>
</dbReference>